<keyword evidence="7" id="KW-1185">Reference proteome</keyword>
<keyword evidence="3" id="KW-0032">Aminotransferase</keyword>
<evidence type="ECO:0000256" key="2">
    <source>
        <dbReference type="ARBA" id="ARBA00011738"/>
    </source>
</evidence>
<evidence type="ECO:0000256" key="3">
    <source>
        <dbReference type="ARBA" id="ARBA00022576"/>
    </source>
</evidence>
<gene>
    <name evidence="6" type="ORF">U9M48_029137</name>
</gene>
<evidence type="ECO:0000313" key="6">
    <source>
        <dbReference type="EMBL" id="WVZ81796.1"/>
    </source>
</evidence>
<dbReference type="InterPro" id="IPR015422">
    <property type="entry name" value="PyrdxlP-dep_Trfase_small"/>
</dbReference>
<dbReference type="PANTHER" id="PTHR11751">
    <property type="entry name" value="ALANINE AMINOTRANSFERASE"/>
    <property type="match status" value="1"/>
</dbReference>
<evidence type="ECO:0000256" key="4">
    <source>
        <dbReference type="ARBA" id="ARBA00022679"/>
    </source>
</evidence>
<dbReference type="AlphaFoldDB" id="A0AAQ3TY25"/>
<organism evidence="6 7">
    <name type="scientific">Paspalum notatum var. saurae</name>
    <dbReference type="NCBI Taxonomy" id="547442"/>
    <lineage>
        <taxon>Eukaryota</taxon>
        <taxon>Viridiplantae</taxon>
        <taxon>Streptophyta</taxon>
        <taxon>Embryophyta</taxon>
        <taxon>Tracheophyta</taxon>
        <taxon>Spermatophyta</taxon>
        <taxon>Magnoliopsida</taxon>
        <taxon>Liliopsida</taxon>
        <taxon>Poales</taxon>
        <taxon>Poaceae</taxon>
        <taxon>PACMAD clade</taxon>
        <taxon>Panicoideae</taxon>
        <taxon>Andropogonodae</taxon>
        <taxon>Paspaleae</taxon>
        <taxon>Paspalinae</taxon>
        <taxon>Paspalum</taxon>
    </lineage>
</organism>
<dbReference type="PANTHER" id="PTHR11751:SF373">
    <property type="entry name" value="GLUTAMATE--GLYOXYLATE AMINOTRANSFERASE 2"/>
    <property type="match status" value="1"/>
</dbReference>
<dbReference type="EMBL" id="CP144750">
    <property type="protein sequence ID" value="WVZ81796.1"/>
    <property type="molecule type" value="Genomic_DNA"/>
</dbReference>
<sequence length="264" mass="29183">MELGYIAALLSSSGGKGKRMRPLQPRVQAFILSAIMELASQFTDRVCYVGLETSRAEPRLQYSQKGTSTFSSIGLLSESSTQFLKPIHIGCTGHTTIGIQGADFLSYLINYPLSHTLHGSNAFLRKELQVLFDIGPPLSREVQLVSFHTVSKGSQTEDEIYKVASIALSPNVPGQIFMGVMVNPPKPGDISYLKFAAESKSILESEENTHDDRWVQRLLKCHVQFHRRLKIQAQAGQVDSPIQAEAQAILIALLVQYFDFSPNS</sequence>
<dbReference type="Gene3D" id="3.90.1150.10">
    <property type="entry name" value="Aspartate Aminotransferase, domain 1"/>
    <property type="match status" value="1"/>
</dbReference>
<accession>A0AAQ3TY25</accession>
<dbReference type="Gene3D" id="3.40.640.10">
    <property type="entry name" value="Type I PLP-dependent aspartate aminotransferase-like (Major domain)"/>
    <property type="match status" value="1"/>
</dbReference>
<dbReference type="InterPro" id="IPR045088">
    <property type="entry name" value="ALAT1/2-like"/>
</dbReference>
<protein>
    <submittedName>
        <fullName evidence="6">Uncharacterized protein</fullName>
    </submittedName>
</protein>
<dbReference type="GO" id="GO:0004021">
    <property type="term" value="F:L-alanine:2-oxoglutarate aminotransferase activity"/>
    <property type="evidence" value="ECO:0007669"/>
    <property type="project" value="TreeGrafter"/>
</dbReference>
<name>A0AAQ3TY25_PASNO</name>
<evidence type="ECO:0000256" key="5">
    <source>
        <dbReference type="ARBA" id="ARBA00022898"/>
    </source>
</evidence>
<reference evidence="6 7" key="1">
    <citation type="submission" date="2024-02" db="EMBL/GenBank/DDBJ databases">
        <title>High-quality chromosome-scale genome assembly of Pensacola bahiagrass (Paspalum notatum Flugge var. saurae).</title>
        <authorList>
            <person name="Vega J.M."/>
            <person name="Podio M."/>
            <person name="Orjuela J."/>
            <person name="Siena L.A."/>
            <person name="Pessino S.C."/>
            <person name="Combes M.C."/>
            <person name="Mariac C."/>
            <person name="Albertini E."/>
            <person name="Pupilli F."/>
            <person name="Ortiz J.P.A."/>
            <person name="Leblanc O."/>
        </authorList>
    </citation>
    <scope>NUCLEOTIDE SEQUENCE [LARGE SCALE GENOMIC DNA]</scope>
    <source>
        <strain evidence="6">R1</strain>
        <tissue evidence="6">Leaf</tissue>
    </source>
</reference>
<dbReference type="GO" id="GO:0047958">
    <property type="term" value="F:glycine:2-oxoglutarate aminotransferase activity"/>
    <property type="evidence" value="ECO:0007669"/>
    <property type="project" value="TreeGrafter"/>
</dbReference>
<dbReference type="GO" id="GO:0009853">
    <property type="term" value="P:photorespiration"/>
    <property type="evidence" value="ECO:0007669"/>
    <property type="project" value="TreeGrafter"/>
</dbReference>
<evidence type="ECO:0000256" key="1">
    <source>
        <dbReference type="ARBA" id="ARBA00001933"/>
    </source>
</evidence>
<keyword evidence="4" id="KW-0808">Transferase</keyword>
<dbReference type="Proteomes" id="UP001341281">
    <property type="component" value="Chromosome 06"/>
</dbReference>
<dbReference type="GO" id="GO:0008453">
    <property type="term" value="F:alanine-glyoxylate transaminase activity"/>
    <property type="evidence" value="ECO:0007669"/>
    <property type="project" value="TreeGrafter"/>
</dbReference>
<evidence type="ECO:0000313" key="7">
    <source>
        <dbReference type="Proteomes" id="UP001341281"/>
    </source>
</evidence>
<comment type="cofactor">
    <cofactor evidence="1">
        <name>pyridoxal 5'-phosphate</name>
        <dbReference type="ChEBI" id="CHEBI:597326"/>
    </cofactor>
</comment>
<keyword evidence="5" id="KW-0663">Pyridoxal phosphate</keyword>
<proteinExistence type="predicted"/>
<comment type="subunit">
    <text evidence="2">Homodimer.</text>
</comment>
<dbReference type="InterPro" id="IPR015421">
    <property type="entry name" value="PyrdxlP-dep_Trfase_major"/>
</dbReference>